<dbReference type="GO" id="GO:0005524">
    <property type="term" value="F:ATP binding"/>
    <property type="evidence" value="ECO:0007669"/>
    <property type="project" value="UniProtKB-UniRule"/>
</dbReference>
<dbReference type="InterPro" id="IPR036910">
    <property type="entry name" value="HMG_box_dom_sf"/>
</dbReference>
<comment type="similarity">
    <text evidence="23">Belongs to the ubiquitin-conjugating enzyme family.</text>
</comment>
<keyword evidence="11" id="KW-0809">Transit peptide</keyword>
<gene>
    <name evidence="27" type="ORF">J4Q44_G00362710</name>
</gene>
<evidence type="ECO:0000256" key="20">
    <source>
        <dbReference type="ARBA" id="ARBA00046467"/>
    </source>
</evidence>
<dbReference type="PANTHER" id="PTHR24068">
    <property type="entry name" value="UBIQUITIN-CONJUGATING ENZYME E2"/>
    <property type="match status" value="1"/>
</dbReference>
<dbReference type="CDD" id="cd22012">
    <property type="entry name" value="HMG-box_ABF2_IXR1-like_rpt2"/>
    <property type="match status" value="1"/>
</dbReference>
<dbReference type="EMBL" id="JAGTTL010000036">
    <property type="protein sequence ID" value="KAK6293945.1"/>
    <property type="molecule type" value="Genomic_DNA"/>
</dbReference>
<evidence type="ECO:0000256" key="12">
    <source>
        <dbReference type="ARBA" id="ARBA00023015"/>
    </source>
</evidence>
<dbReference type="GO" id="GO:0003677">
    <property type="term" value="F:DNA binding"/>
    <property type="evidence" value="ECO:0007669"/>
    <property type="project" value="UniProtKB-UniRule"/>
</dbReference>
<dbReference type="FunFam" id="1.10.30.10:FF:000043">
    <property type="entry name" value="Transcription factor A, mitochondrial"/>
    <property type="match status" value="1"/>
</dbReference>
<accession>A0AAN8Q7H0</accession>
<keyword evidence="10 23" id="KW-0067">ATP-binding</keyword>
<evidence type="ECO:0000256" key="11">
    <source>
        <dbReference type="ARBA" id="ARBA00022946"/>
    </source>
</evidence>
<evidence type="ECO:0000256" key="23">
    <source>
        <dbReference type="RuleBase" id="RU362109"/>
    </source>
</evidence>
<evidence type="ECO:0000256" key="24">
    <source>
        <dbReference type="SAM" id="MobiDB-lite"/>
    </source>
</evidence>
<dbReference type="SUPFAM" id="SSF54495">
    <property type="entry name" value="UBC-like"/>
    <property type="match status" value="1"/>
</dbReference>
<evidence type="ECO:0000256" key="8">
    <source>
        <dbReference type="ARBA" id="ARBA00022741"/>
    </source>
</evidence>
<dbReference type="InterPro" id="IPR016135">
    <property type="entry name" value="UBQ-conjugating_enzyme/RWD"/>
</dbReference>
<evidence type="ECO:0000259" key="26">
    <source>
        <dbReference type="PROSITE" id="PS50127"/>
    </source>
</evidence>
<dbReference type="Gene3D" id="3.10.110.10">
    <property type="entry name" value="Ubiquitin Conjugating Enzyme"/>
    <property type="match status" value="1"/>
</dbReference>
<feature type="DNA-binding region" description="HMG box" evidence="21">
    <location>
        <begin position="282"/>
        <end position="346"/>
    </location>
</feature>
<dbReference type="PROSITE" id="PS00183">
    <property type="entry name" value="UBC_1"/>
    <property type="match status" value="1"/>
</dbReference>
<dbReference type="InterPro" id="IPR009071">
    <property type="entry name" value="HMG_box_dom"/>
</dbReference>
<evidence type="ECO:0000256" key="3">
    <source>
        <dbReference type="ARBA" id="ARBA00004906"/>
    </source>
</evidence>
<dbReference type="PROSITE" id="PS50118">
    <property type="entry name" value="HMG_BOX_2"/>
    <property type="match status" value="2"/>
</dbReference>
<comment type="subcellular location">
    <subcellularLocation>
        <location evidence="2">Mitochondrion matrix</location>
        <location evidence="2">Mitochondrion nucleoid</location>
    </subcellularLocation>
</comment>
<feature type="active site" description="Glycyl thioester intermediate" evidence="22">
    <location>
        <position position="85"/>
    </location>
</feature>
<feature type="domain" description="HMG box" evidence="25">
    <location>
        <begin position="177"/>
        <end position="245"/>
    </location>
</feature>
<keyword evidence="15" id="KW-0010">Activator</keyword>
<keyword evidence="7" id="KW-0677">Repeat</keyword>
<keyword evidence="9 23" id="KW-0833">Ubl conjugation pathway</keyword>
<keyword evidence="17" id="KW-1135">Mitochondrion nucleoid</keyword>
<evidence type="ECO:0000259" key="25">
    <source>
        <dbReference type="PROSITE" id="PS50118"/>
    </source>
</evidence>
<dbReference type="GO" id="GO:0042645">
    <property type="term" value="C:mitochondrial nucleoid"/>
    <property type="evidence" value="ECO:0007669"/>
    <property type="project" value="UniProtKB-SubCell"/>
</dbReference>
<keyword evidence="21" id="KW-0539">Nucleus</keyword>
<dbReference type="CDD" id="cd21987">
    <property type="entry name" value="HMG-box_TFAM_rpt2"/>
    <property type="match status" value="1"/>
</dbReference>
<dbReference type="GO" id="GO:0005634">
    <property type="term" value="C:nucleus"/>
    <property type="evidence" value="ECO:0007669"/>
    <property type="project" value="UniProtKB-UniRule"/>
</dbReference>
<dbReference type="Pfam" id="PF00505">
    <property type="entry name" value="HMG_box"/>
    <property type="match status" value="1"/>
</dbReference>
<comment type="pathway">
    <text evidence="3">Protein modification; protein ubiquitination.</text>
</comment>
<evidence type="ECO:0000256" key="16">
    <source>
        <dbReference type="ARBA" id="ARBA00023163"/>
    </source>
</evidence>
<proteinExistence type="inferred from homology"/>
<evidence type="ECO:0000256" key="14">
    <source>
        <dbReference type="ARBA" id="ARBA00023128"/>
    </source>
</evidence>
<dbReference type="InterPro" id="IPR023313">
    <property type="entry name" value="UBQ-conjugating_AS"/>
</dbReference>
<dbReference type="GO" id="GO:0061631">
    <property type="term" value="F:ubiquitin conjugating enzyme activity"/>
    <property type="evidence" value="ECO:0007669"/>
    <property type="project" value="UniProtKB-EC"/>
</dbReference>
<keyword evidence="14" id="KW-0496">Mitochondrion</keyword>
<dbReference type="FunFam" id="3.10.110.10:FF:000101">
    <property type="entry name" value="Ubiquitin-conjugating enzyme E2 D2"/>
    <property type="match status" value="1"/>
</dbReference>
<evidence type="ECO:0000256" key="2">
    <source>
        <dbReference type="ARBA" id="ARBA00004436"/>
    </source>
</evidence>
<sequence length="398" mass="45578">MALKRIQKELHDLQRDPPAQCSAGPVGEDLFHWQATIMGPGDSPYQSGVFFLTIHFPTDYPFKPPKVAFTTKIYHPNINSNGSICLDILRSQWSPALTVSKVLLSICSLLCDPNPDDPLVPDIAQIYKLDKEKYNRLARDWTQNQSVSLFSNASSLARFVSVIPAVKSFTTSAGAPPKRPLNGYMRFVKQQQPLVVRQYPDVKAVDVIRKIAQQWRTLTADQKQPFQQASVVAREQFKVDLQRYQSQLSPAQAAALKEERRRRLAKRKAIRRKRELNSLGKPKRPRSAFNIYMAEHYEESRGVTMQGKMKMLREEWTKLSTSQKQVYMQLAEDDKVRYKNEIKSWEEHMMDIGREDLIRRKETRKKKTATKGGKKKSKGKVVETKAAGATTARSRKKA</sequence>
<dbReference type="Pfam" id="PF00179">
    <property type="entry name" value="UQ_con"/>
    <property type="match status" value="1"/>
</dbReference>
<evidence type="ECO:0000256" key="6">
    <source>
        <dbReference type="ARBA" id="ARBA00022679"/>
    </source>
</evidence>
<dbReference type="SMART" id="SM00212">
    <property type="entry name" value="UBCc"/>
    <property type="match status" value="1"/>
</dbReference>
<evidence type="ECO:0000256" key="19">
    <source>
        <dbReference type="ARBA" id="ARBA00045216"/>
    </source>
</evidence>
<evidence type="ECO:0000256" key="18">
    <source>
        <dbReference type="ARBA" id="ARBA00040582"/>
    </source>
</evidence>
<evidence type="ECO:0000256" key="13">
    <source>
        <dbReference type="ARBA" id="ARBA00023125"/>
    </source>
</evidence>
<dbReference type="Proteomes" id="UP001356427">
    <property type="component" value="Unassembled WGS sequence"/>
</dbReference>
<evidence type="ECO:0000256" key="10">
    <source>
        <dbReference type="ARBA" id="ARBA00022840"/>
    </source>
</evidence>
<feature type="DNA-binding region" description="HMG box" evidence="21">
    <location>
        <begin position="177"/>
        <end position="245"/>
    </location>
</feature>
<evidence type="ECO:0000256" key="17">
    <source>
        <dbReference type="ARBA" id="ARBA00023271"/>
    </source>
</evidence>
<dbReference type="CDD" id="cd23792">
    <property type="entry name" value="UBCc_UBE2D"/>
    <property type="match status" value="1"/>
</dbReference>
<evidence type="ECO:0000313" key="28">
    <source>
        <dbReference type="Proteomes" id="UP001356427"/>
    </source>
</evidence>
<keyword evidence="6" id="KW-0808">Transferase</keyword>
<dbReference type="AlphaFoldDB" id="A0AAN8Q7H0"/>
<keyword evidence="5" id="KW-0597">Phosphoprotein</keyword>
<evidence type="ECO:0000256" key="4">
    <source>
        <dbReference type="ARBA" id="ARBA00012486"/>
    </source>
</evidence>
<feature type="compositionally biased region" description="Basic residues" evidence="24">
    <location>
        <begin position="361"/>
        <end position="379"/>
    </location>
</feature>
<evidence type="ECO:0000256" key="15">
    <source>
        <dbReference type="ARBA" id="ARBA00023159"/>
    </source>
</evidence>
<dbReference type="PROSITE" id="PS50127">
    <property type="entry name" value="UBC_2"/>
    <property type="match status" value="1"/>
</dbReference>
<feature type="domain" description="UBC core" evidence="26">
    <location>
        <begin position="1"/>
        <end position="147"/>
    </location>
</feature>
<reference evidence="27 28" key="1">
    <citation type="submission" date="2021-04" db="EMBL/GenBank/DDBJ databases">
        <authorList>
            <person name="De Guttry C."/>
            <person name="Zahm M."/>
            <person name="Klopp C."/>
            <person name="Cabau C."/>
            <person name="Louis A."/>
            <person name="Berthelot C."/>
            <person name="Parey E."/>
            <person name="Roest Crollius H."/>
            <person name="Montfort J."/>
            <person name="Robinson-Rechavi M."/>
            <person name="Bucao C."/>
            <person name="Bouchez O."/>
            <person name="Gislard M."/>
            <person name="Lluch J."/>
            <person name="Milhes M."/>
            <person name="Lampietro C."/>
            <person name="Lopez Roques C."/>
            <person name="Donnadieu C."/>
            <person name="Braasch I."/>
            <person name="Desvignes T."/>
            <person name="Postlethwait J."/>
            <person name="Bobe J."/>
            <person name="Wedekind C."/>
            <person name="Guiguen Y."/>
        </authorList>
    </citation>
    <scope>NUCLEOTIDE SEQUENCE [LARGE SCALE GENOMIC DNA]</scope>
    <source>
        <strain evidence="27">Cs_M1</strain>
        <tissue evidence="27">Blood</tissue>
    </source>
</reference>
<dbReference type="Pfam" id="PF09011">
    <property type="entry name" value="HMG_box_2"/>
    <property type="match status" value="1"/>
</dbReference>
<keyword evidence="12" id="KW-0805">Transcription regulation</keyword>
<feature type="region of interest" description="Disordered" evidence="24">
    <location>
        <begin position="356"/>
        <end position="398"/>
    </location>
</feature>
<evidence type="ECO:0000256" key="7">
    <source>
        <dbReference type="ARBA" id="ARBA00022737"/>
    </source>
</evidence>
<dbReference type="SMART" id="SM00398">
    <property type="entry name" value="HMG"/>
    <property type="match status" value="2"/>
</dbReference>
<keyword evidence="16" id="KW-0804">Transcription</keyword>
<evidence type="ECO:0000256" key="22">
    <source>
        <dbReference type="PROSITE-ProRule" id="PRU10133"/>
    </source>
</evidence>
<comment type="subunit">
    <text evidence="20">Monomer; binds DNA as a monomer. Homodimer. Component of the mitochondrial transcription initiation complex, composed at least of TFB2M, TFAM and POLRMT. In this complex TFAM recruits POLRMT to the promoter whereas TFB2M induces structural changes in POLRMT to enable promoter opening and trapping of the DNA non-template strand. Upon metabolic stress, forms a complex composed of FOXO3, SIRT3, TFAM and POLRMT. Interacts with TFB1M and TFB2M. Interacts with CLPX; this enhances DNA-binding.</text>
</comment>
<dbReference type="InterPro" id="IPR000608">
    <property type="entry name" value="UBC"/>
</dbReference>
<comment type="caution">
    <text evidence="27">The sequence shown here is derived from an EMBL/GenBank/DDBJ whole genome shotgun (WGS) entry which is preliminary data.</text>
</comment>
<keyword evidence="8 23" id="KW-0547">Nucleotide-binding</keyword>
<evidence type="ECO:0000313" key="27">
    <source>
        <dbReference type="EMBL" id="KAK6293945.1"/>
    </source>
</evidence>
<comment type="catalytic activity">
    <reaction evidence="1">
        <text>S-ubiquitinyl-[E1 ubiquitin-activating enzyme]-L-cysteine + [E2 ubiquitin-conjugating enzyme]-L-cysteine = [E1 ubiquitin-activating enzyme]-L-cysteine + S-ubiquitinyl-[E2 ubiquitin-conjugating enzyme]-L-cysteine.</text>
        <dbReference type="EC" id="2.3.2.23"/>
    </reaction>
</comment>
<organism evidence="27 28">
    <name type="scientific">Coregonus suidteri</name>
    <dbReference type="NCBI Taxonomy" id="861788"/>
    <lineage>
        <taxon>Eukaryota</taxon>
        <taxon>Metazoa</taxon>
        <taxon>Chordata</taxon>
        <taxon>Craniata</taxon>
        <taxon>Vertebrata</taxon>
        <taxon>Euteleostomi</taxon>
        <taxon>Actinopterygii</taxon>
        <taxon>Neopterygii</taxon>
        <taxon>Teleostei</taxon>
        <taxon>Protacanthopterygii</taxon>
        <taxon>Salmoniformes</taxon>
        <taxon>Salmonidae</taxon>
        <taxon>Coregoninae</taxon>
        <taxon>Coregonus</taxon>
    </lineage>
</organism>
<evidence type="ECO:0000256" key="5">
    <source>
        <dbReference type="ARBA" id="ARBA00022553"/>
    </source>
</evidence>
<comment type="function">
    <text evidence="19">Binds to the mitochondrial light strand promoter and functions in mitochondrial transcription regulation. Component of the mitochondrial transcription initiation complex, composed at least of TFB2M, TFAM and POLRMT that is required for basal transcription of mitochondrial DNA. In this complex, TFAM recruits POLRMT to a specific promoter whereas TFB2M induces structural changes in POLRMT to enable promoter opening and trapping of the DNA non-template strand. Required for accurate and efficient promoter recognition by the mitochondrial RNA polymerase. Promotes transcription initiation from the HSP1 and the light strand promoter by binding immediately upstream of transcriptional start sites. Is able to unwind DNA. Bends the mitochondrial light strand promoter DNA into a U-turn shape via its HMG boxes. Required for maintenance of normal levels of mitochondrial DNA. May play a role in organizing and compacting mitochondrial DNA.</text>
</comment>
<keyword evidence="13 21" id="KW-0238">DNA-binding</keyword>
<evidence type="ECO:0000256" key="21">
    <source>
        <dbReference type="PROSITE-ProRule" id="PRU00267"/>
    </source>
</evidence>
<keyword evidence="28" id="KW-1185">Reference proteome</keyword>
<dbReference type="EC" id="2.3.2.23" evidence="4"/>
<evidence type="ECO:0000256" key="1">
    <source>
        <dbReference type="ARBA" id="ARBA00000485"/>
    </source>
</evidence>
<protein>
    <recommendedName>
        <fullName evidence="18">Transcription factor A, mitochondrial</fullName>
        <ecNumber evidence="4">2.3.2.23</ecNumber>
    </recommendedName>
</protein>
<dbReference type="Gene3D" id="1.10.30.10">
    <property type="entry name" value="High mobility group box domain"/>
    <property type="match status" value="2"/>
</dbReference>
<feature type="domain" description="HMG box" evidence="25">
    <location>
        <begin position="282"/>
        <end position="346"/>
    </location>
</feature>
<evidence type="ECO:0000256" key="9">
    <source>
        <dbReference type="ARBA" id="ARBA00022786"/>
    </source>
</evidence>
<name>A0AAN8Q7H0_9TELE</name>
<dbReference type="SUPFAM" id="SSF47095">
    <property type="entry name" value="HMG-box"/>
    <property type="match status" value="2"/>
</dbReference>